<evidence type="ECO:0000256" key="1">
    <source>
        <dbReference type="ARBA" id="ARBA00008754"/>
    </source>
</evidence>
<dbReference type="PANTHER" id="PTHR30345:SF0">
    <property type="entry name" value="DNA DAMAGE-REPAIR_TOLERATION PROTEIN DRT102"/>
    <property type="match status" value="1"/>
</dbReference>
<evidence type="ECO:0000313" key="4">
    <source>
        <dbReference type="Proteomes" id="UP000060487"/>
    </source>
</evidence>
<dbReference type="NCBIfam" id="TIGR00689">
    <property type="entry name" value="rpiB_lacA_lacB"/>
    <property type="match status" value="1"/>
</dbReference>
<dbReference type="Gene3D" id="3.40.1400.10">
    <property type="entry name" value="Sugar-phosphate isomerase, RpiB/LacA/LacB"/>
    <property type="match status" value="1"/>
</dbReference>
<dbReference type="SUPFAM" id="SSF89623">
    <property type="entry name" value="Ribose/Galactose isomerase RpiB/AlsB"/>
    <property type="match status" value="1"/>
</dbReference>
<accession>A0ABR5SBM1</accession>
<dbReference type="InterPro" id="IPR003500">
    <property type="entry name" value="RpiB_LacA_LacB"/>
</dbReference>
<protein>
    <submittedName>
        <fullName evidence="3">Ribose 5-phosphate isomerase B</fullName>
        <ecNumber evidence="3">5.3.1.6</ecNumber>
    </submittedName>
</protein>
<dbReference type="GO" id="GO:0004751">
    <property type="term" value="F:ribose-5-phosphate isomerase activity"/>
    <property type="evidence" value="ECO:0007669"/>
    <property type="project" value="UniProtKB-EC"/>
</dbReference>
<comment type="similarity">
    <text evidence="1">Belongs to the LacAB/RpiB family.</text>
</comment>
<sequence length="154" mass="16711">MMIAIGCDHAGVELKAQLSMLLKSEGIEVKDVGTNSGASVDYPDYGSKAAAAVSKGQVDRAILICGTGIGMSIVANKYRNVRAALCHDVYTARMSREHNNANVLVIGSRLTTPEAATEILKTWLHTNYEGGRHEERLKKISKIEESFESNESKT</sequence>
<name>A0ABR5SBM1_9BACT</name>
<dbReference type="NCBIfam" id="NF004051">
    <property type="entry name" value="PRK05571.1"/>
    <property type="match status" value="1"/>
</dbReference>
<evidence type="ECO:0000256" key="2">
    <source>
        <dbReference type="ARBA" id="ARBA00023235"/>
    </source>
</evidence>
<dbReference type="PIRSF" id="PIRSF005384">
    <property type="entry name" value="RpiB_LacA_B"/>
    <property type="match status" value="1"/>
</dbReference>
<organism evidence="3 4">
    <name type="scientific">Candidatus Magnetominusculus xianensis</name>
    <dbReference type="NCBI Taxonomy" id="1748249"/>
    <lineage>
        <taxon>Bacteria</taxon>
        <taxon>Pseudomonadati</taxon>
        <taxon>Nitrospirota</taxon>
        <taxon>Nitrospiria</taxon>
        <taxon>Nitrospirales</taxon>
        <taxon>Nitrospiraceae</taxon>
        <taxon>Candidatus Magnetominusculus</taxon>
    </lineage>
</organism>
<dbReference type="EMBL" id="LNQR01000119">
    <property type="protein sequence ID" value="KWT78178.1"/>
    <property type="molecule type" value="Genomic_DNA"/>
</dbReference>
<dbReference type="InterPro" id="IPR004785">
    <property type="entry name" value="RpiB"/>
</dbReference>
<dbReference type="RefSeq" id="WP_236861800.1">
    <property type="nucleotide sequence ID" value="NZ_LNQR01000119.1"/>
</dbReference>
<dbReference type="EC" id="5.3.1.6" evidence="3"/>
<dbReference type="Proteomes" id="UP000060487">
    <property type="component" value="Unassembled WGS sequence"/>
</dbReference>
<dbReference type="InterPro" id="IPR036569">
    <property type="entry name" value="RpiB_LacA_LacB_sf"/>
</dbReference>
<proteinExistence type="inferred from homology"/>
<keyword evidence="2 3" id="KW-0413">Isomerase</keyword>
<dbReference type="NCBIfam" id="TIGR01120">
    <property type="entry name" value="rpiB"/>
    <property type="match status" value="1"/>
</dbReference>
<comment type="caution">
    <text evidence="3">The sequence shown here is derived from an EMBL/GenBank/DDBJ whole genome shotgun (WGS) entry which is preliminary data.</text>
</comment>
<gene>
    <name evidence="3" type="primary">rpiB</name>
    <name evidence="3" type="ORF">ASN18_2992</name>
</gene>
<evidence type="ECO:0000313" key="3">
    <source>
        <dbReference type="EMBL" id="KWT78178.1"/>
    </source>
</evidence>
<dbReference type="Pfam" id="PF02502">
    <property type="entry name" value="LacAB_rpiB"/>
    <property type="match status" value="1"/>
</dbReference>
<keyword evidence="4" id="KW-1185">Reference proteome</keyword>
<dbReference type="PANTHER" id="PTHR30345">
    <property type="entry name" value="RIBOSE-5-PHOSPHATE ISOMERASE B"/>
    <property type="match status" value="1"/>
</dbReference>
<reference evidence="3 4" key="1">
    <citation type="submission" date="2015-11" db="EMBL/GenBank/DDBJ databases">
        <authorList>
            <person name="Lin W."/>
        </authorList>
    </citation>
    <scope>NUCLEOTIDE SEQUENCE [LARGE SCALE GENOMIC DNA]</scope>
    <source>
        <strain evidence="3 4">HCH-1</strain>
    </source>
</reference>